<keyword evidence="1" id="KW-1133">Transmembrane helix</keyword>
<dbReference type="GO" id="GO:0016020">
    <property type="term" value="C:membrane"/>
    <property type="evidence" value="ECO:0007669"/>
    <property type="project" value="TreeGrafter"/>
</dbReference>
<feature type="transmembrane region" description="Helical" evidence="1">
    <location>
        <begin position="288"/>
        <end position="307"/>
    </location>
</feature>
<feature type="transmembrane region" description="Helical" evidence="1">
    <location>
        <begin position="327"/>
        <end position="344"/>
    </location>
</feature>
<dbReference type="GO" id="GO:0009103">
    <property type="term" value="P:lipopolysaccharide biosynthetic process"/>
    <property type="evidence" value="ECO:0007669"/>
    <property type="project" value="TreeGrafter"/>
</dbReference>
<feature type="domain" description="Acyltransferase 3" evidence="2">
    <location>
        <begin position="20"/>
        <end position="344"/>
    </location>
</feature>
<organism evidence="4 5">
    <name type="scientific">Uruburuella suis</name>
    <dbReference type="NCBI Taxonomy" id="252130"/>
    <lineage>
        <taxon>Bacteria</taxon>
        <taxon>Pseudomonadati</taxon>
        <taxon>Pseudomonadota</taxon>
        <taxon>Betaproteobacteria</taxon>
        <taxon>Neisseriales</taxon>
        <taxon>Neisseriaceae</taxon>
        <taxon>Uruburuella</taxon>
    </lineage>
</organism>
<feature type="transmembrane region" description="Helical" evidence="1">
    <location>
        <begin position="86"/>
        <end position="105"/>
    </location>
</feature>
<dbReference type="PANTHER" id="PTHR23028">
    <property type="entry name" value="ACETYLTRANSFERASE"/>
    <property type="match status" value="1"/>
</dbReference>
<proteinExistence type="predicted"/>
<keyword evidence="4" id="KW-0012">Acyltransferase</keyword>
<name>A0AAE9H1N5_9NEIS</name>
<dbReference type="InterPro" id="IPR043968">
    <property type="entry name" value="SGNH"/>
</dbReference>
<accession>A0AAE9H1N5</accession>
<dbReference type="PANTHER" id="PTHR23028:SF53">
    <property type="entry name" value="ACYL_TRANSF_3 DOMAIN-CONTAINING PROTEIN"/>
    <property type="match status" value="1"/>
</dbReference>
<feature type="transmembrane region" description="Helical" evidence="1">
    <location>
        <begin position="235"/>
        <end position="254"/>
    </location>
</feature>
<dbReference type="Pfam" id="PF19040">
    <property type="entry name" value="SGNH"/>
    <property type="match status" value="1"/>
</dbReference>
<dbReference type="Pfam" id="PF01757">
    <property type="entry name" value="Acyl_transf_3"/>
    <property type="match status" value="1"/>
</dbReference>
<evidence type="ECO:0000313" key="5">
    <source>
        <dbReference type="Proteomes" id="UP000829756"/>
    </source>
</evidence>
<dbReference type="RefSeq" id="WP_244802593.1">
    <property type="nucleotide sequence ID" value="NZ_CP091507.1"/>
</dbReference>
<feature type="domain" description="SGNH" evidence="3">
    <location>
        <begin position="403"/>
        <end position="642"/>
    </location>
</feature>
<dbReference type="Proteomes" id="UP000829756">
    <property type="component" value="Chromosome"/>
</dbReference>
<keyword evidence="1" id="KW-0472">Membrane</keyword>
<sequence length="650" mass="73210">MSCVMQGMEILRVKMKYRSEIDGLRAVAVLPVIFFHAGFSVFQGGFIGVDVFFVISGYLITSILLSDMEAGRFSLASFYERRFRRILPALFFVMLATLPLALMWLMPSELKAYAQSWVAVALFSSNILFWLTSGYFETAAELKPLLHTWSLGVEEQFYVFFPLLLMLLWRRGRRWLLPALLLVALGSLAASQWGAHEYPSAAFYLLPFRAWELLAGGFVAFYYKRHDRLAQNPQLNQWGSLAGVLLLAVAVFTFHRHMPFPGFSALVPVLGTVLVIMFATPQTWAGKLLCNKLMVQIGLISYSAYLWHNPLFAFARVRAEFHLESPLLMLALAFLSLVLAYFTWKYVEAPFRSKERFNRRQIFSMSLLGSAGIMALGLAGHFYFQAKEPKVDYRWSEFARQHECLIQDDHADTQAESCYVQGQNMVLLWGDSHAASLYQGLQGFADDYEISLSQLNQSACPPLLGLKQADFERKNCTAINQRIIDDIGRYRYNTVILHSMWFFERVPVAYDDISRSLGETIRSIKKVSPQSRVVVVGNVPRWYISAERAYVKTLAARPQIEPGQALQSGAIVLPQLEQALRLATEQNGAVFIAPSAYLCAPGAAEHRDCLLSVDGSREGMAYTDSGHLSKQGADALVQRMAPQLKEAVVP</sequence>
<feature type="transmembrane region" description="Helical" evidence="1">
    <location>
        <begin position="117"/>
        <end position="136"/>
    </location>
</feature>
<dbReference type="InterPro" id="IPR002656">
    <property type="entry name" value="Acyl_transf_3_dom"/>
</dbReference>
<dbReference type="InterPro" id="IPR050879">
    <property type="entry name" value="Acyltransferase_3"/>
</dbReference>
<feature type="transmembrane region" description="Helical" evidence="1">
    <location>
        <begin position="21"/>
        <end position="39"/>
    </location>
</feature>
<evidence type="ECO:0000313" key="4">
    <source>
        <dbReference type="EMBL" id="UOO79884.1"/>
    </source>
</evidence>
<keyword evidence="1" id="KW-0812">Transmembrane</keyword>
<dbReference type="AlphaFoldDB" id="A0AAE9H1N5"/>
<dbReference type="EMBL" id="CP091507">
    <property type="protein sequence ID" value="UOO79884.1"/>
    <property type="molecule type" value="Genomic_DNA"/>
</dbReference>
<keyword evidence="4" id="KW-0808">Transferase</keyword>
<feature type="transmembrane region" description="Helical" evidence="1">
    <location>
        <begin position="201"/>
        <end position="223"/>
    </location>
</feature>
<reference evidence="4" key="1">
    <citation type="submission" date="2021-12" db="EMBL/GenBank/DDBJ databases">
        <authorList>
            <person name="Veyrier F.J."/>
        </authorList>
    </citation>
    <scope>NUCLEOTIDE SEQUENCE</scope>
    <source>
        <strain evidence="4">1258/02</strain>
    </source>
</reference>
<feature type="transmembrane region" description="Helical" evidence="1">
    <location>
        <begin position="175"/>
        <end position="195"/>
    </location>
</feature>
<reference evidence="4" key="2">
    <citation type="journal article" date="2022" name="Res Sq">
        <title>Evolution of multicellular longitudinally dividing oral cavity symbionts (Neisseriaceae).</title>
        <authorList>
            <person name="Nyongesa S."/>
            <person name="Weber P."/>
            <person name="Bernet E."/>
            <person name="Pullido F."/>
            <person name="Nieckarz M."/>
            <person name="Delaby M."/>
            <person name="Nieves C."/>
            <person name="Viehboeck T."/>
            <person name="Krause N."/>
            <person name="Rivera-Millot A."/>
            <person name="Nakamura A."/>
            <person name="Vischer N."/>
            <person name="VanNieuwenhze M."/>
            <person name="Brun Y."/>
            <person name="Cava F."/>
            <person name="Bulgheresi S."/>
            <person name="Veyrier F."/>
        </authorList>
    </citation>
    <scope>NUCLEOTIDE SEQUENCE</scope>
    <source>
        <strain evidence="4">1258/02</strain>
    </source>
</reference>
<evidence type="ECO:0000259" key="2">
    <source>
        <dbReference type="Pfam" id="PF01757"/>
    </source>
</evidence>
<feature type="transmembrane region" description="Helical" evidence="1">
    <location>
        <begin position="260"/>
        <end position="279"/>
    </location>
</feature>
<evidence type="ECO:0000259" key="3">
    <source>
        <dbReference type="Pfam" id="PF19040"/>
    </source>
</evidence>
<dbReference type="GO" id="GO:0016747">
    <property type="term" value="F:acyltransferase activity, transferring groups other than amino-acyl groups"/>
    <property type="evidence" value="ECO:0007669"/>
    <property type="project" value="InterPro"/>
</dbReference>
<feature type="transmembrane region" description="Helical" evidence="1">
    <location>
        <begin position="45"/>
        <end position="65"/>
    </location>
</feature>
<protein>
    <submittedName>
        <fullName evidence="4">Acyltransferase</fullName>
    </submittedName>
</protein>
<feature type="transmembrane region" description="Helical" evidence="1">
    <location>
        <begin position="365"/>
        <end position="384"/>
    </location>
</feature>
<evidence type="ECO:0000256" key="1">
    <source>
        <dbReference type="SAM" id="Phobius"/>
    </source>
</evidence>
<gene>
    <name evidence="4" type="ORF">LVJ78_02335</name>
</gene>
<dbReference type="KEGG" id="usu:LVJ78_02335"/>